<reference evidence="5" key="1">
    <citation type="submission" date="2020-03" db="EMBL/GenBank/DDBJ databases">
        <title>Evolution of repeat sequences and sex chromosomes of tilapia species revealed by chromosome-level genomes.</title>
        <authorList>
            <person name="Xu L."/>
            <person name="Tao W."/>
            <person name="Wang D."/>
            <person name="Zhou Q."/>
        </authorList>
    </citation>
    <scope>NUCLEOTIDE SEQUENCE [LARGE SCALE GENOMIC DNA]</scope>
    <source>
        <strain evidence="5">Israel</strain>
    </source>
</reference>
<dbReference type="Pfam" id="PF08772">
    <property type="entry name" value="Zn_ribbon_NOB1"/>
    <property type="match status" value="1"/>
</dbReference>
<reference evidence="4" key="3">
    <citation type="submission" date="2025-09" db="UniProtKB">
        <authorList>
            <consortium name="Ensembl"/>
        </authorList>
    </citation>
    <scope>IDENTIFICATION</scope>
</reference>
<dbReference type="PANTHER" id="PTHR12814:SF2">
    <property type="entry name" value="RNA-BINDING PROTEIN NOB1"/>
    <property type="match status" value="1"/>
</dbReference>
<dbReference type="GO" id="GO:0030688">
    <property type="term" value="C:preribosome, small subunit precursor"/>
    <property type="evidence" value="ECO:0007669"/>
    <property type="project" value="TreeGrafter"/>
</dbReference>
<feature type="domain" description="Putative WW-binding" evidence="3">
    <location>
        <begin position="148"/>
        <end position="222"/>
    </location>
</feature>
<dbReference type="PANTHER" id="PTHR12814">
    <property type="entry name" value="RNA-BINDING PROTEIN NOB1"/>
    <property type="match status" value="1"/>
</dbReference>
<dbReference type="Pfam" id="PF15017">
    <property type="entry name" value="WRNPLPNID"/>
    <property type="match status" value="1"/>
</dbReference>
<feature type="compositionally biased region" description="Basic residues" evidence="1">
    <location>
        <begin position="406"/>
        <end position="423"/>
    </location>
</feature>
<feature type="domain" description="Nin one binding (NOB1) Zn-ribbon-like" evidence="2">
    <location>
        <begin position="271"/>
        <end position="343"/>
    </location>
</feature>
<feature type="compositionally biased region" description="Basic and acidic residues" evidence="1">
    <location>
        <begin position="172"/>
        <end position="185"/>
    </location>
</feature>
<dbReference type="InterPro" id="IPR014881">
    <property type="entry name" value="NOB1_Zn-bd"/>
</dbReference>
<accession>A0AAZ1XZH3</accession>
<keyword evidence="5" id="KW-1185">Reference proteome</keyword>
<dbReference type="GO" id="GO:0004521">
    <property type="term" value="F:RNA endonuclease activity"/>
    <property type="evidence" value="ECO:0007669"/>
    <property type="project" value="TreeGrafter"/>
</dbReference>
<feature type="compositionally biased region" description="Acidic residues" evidence="1">
    <location>
        <begin position="192"/>
        <end position="216"/>
    </location>
</feature>
<evidence type="ECO:0000313" key="4">
    <source>
        <dbReference type="Ensembl" id="ENSOABP00000073009.1"/>
    </source>
</evidence>
<dbReference type="Ensembl" id="ENSOABT00000069577.1">
    <property type="protein sequence ID" value="ENSOABP00000073009.1"/>
    <property type="gene ID" value="ENSOABG00000022639.2"/>
</dbReference>
<name>A0AAZ1XZH3_OREAU</name>
<evidence type="ECO:0000259" key="2">
    <source>
        <dbReference type="Pfam" id="PF08772"/>
    </source>
</evidence>
<proteinExistence type="predicted"/>
<dbReference type="GO" id="GO:0030490">
    <property type="term" value="P:maturation of SSU-rRNA"/>
    <property type="evidence" value="ECO:0007669"/>
    <property type="project" value="TreeGrafter"/>
</dbReference>
<dbReference type="Proteomes" id="UP000472276">
    <property type="component" value="Unassembled WGS sequence"/>
</dbReference>
<dbReference type="InterPro" id="IPR033461">
    <property type="entry name" value="WRNPLPNID"/>
</dbReference>
<feature type="region of interest" description="Disordered" evidence="1">
    <location>
        <begin position="403"/>
        <end position="423"/>
    </location>
</feature>
<evidence type="ECO:0000313" key="5">
    <source>
        <dbReference type="Proteomes" id="UP000472276"/>
    </source>
</evidence>
<dbReference type="SUPFAM" id="SSF144206">
    <property type="entry name" value="NOB1 zinc finger-like"/>
    <property type="match status" value="1"/>
</dbReference>
<dbReference type="InterPro" id="IPR039907">
    <property type="entry name" value="NOB1"/>
</dbReference>
<dbReference type="Gene3D" id="6.20.210.10">
    <property type="entry name" value="Nin one binding (NOB1), Zn-ribbon-like"/>
    <property type="match status" value="1"/>
</dbReference>
<evidence type="ECO:0000259" key="3">
    <source>
        <dbReference type="Pfam" id="PF15017"/>
    </source>
</evidence>
<dbReference type="AlphaFoldDB" id="A0AAZ1XZH3"/>
<organism evidence="4 5">
    <name type="scientific">Oreochromis aureus</name>
    <name type="common">Israeli tilapia</name>
    <name type="synonym">Chromis aureus</name>
    <dbReference type="NCBI Taxonomy" id="47969"/>
    <lineage>
        <taxon>Eukaryota</taxon>
        <taxon>Metazoa</taxon>
        <taxon>Chordata</taxon>
        <taxon>Craniata</taxon>
        <taxon>Vertebrata</taxon>
        <taxon>Euteleostomi</taxon>
        <taxon>Actinopterygii</taxon>
        <taxon>Neopterygii</taxon>
        <taxon>Teleostei</taxon>
        <taxon>Neoteleostei</taxon>
        <taxon>Acanthomorphata</taxon>
        <taxon>Ovalentaria</taxon>
        <taxon>Cichlomorphae</taxon>
        <taxon>Cichliformes</taxon>
        <taxon>Cichlidae</taxon>
        <taxon>African cichlids</taxon>
        <taxon>Pseudocrenilabrinae</taxon>
        <taxon>Oreochromini</taxon>
        <taxon>Oreochromis</taxon>
    </lineage>
</organism>
<protein>
    <recommendedName>
        <fullName evidence="6">RNA-binding protein NOB1</fullName>
    </recommendedName>
</protein>
<gene>
    <name evidence="4" type="primary">NOB1</name>
</gene>
<dbReference type="InterPro" id="IPR036283">
    <property type="entry name" value="NOB1_Zf-like_sf"/>
</dbReference>
<evidence type="ECO:0008006" key="6">
    <source>
        <dbReference type="Google" id="ProtNLM"/>
    </source>
</evidence>
<feature type="region of interest" description="Disordered" evidence="1">
    <location>
        <begin position="172"/>
        <end position="225"/>
    </location>
</feature>
<evidence type="ECO:0000256" key="1">
    <source>
        <dbReference type="SAM" id="MobiDB-lite"/>
    </source>
</evidence>
<sequence>MDGRMDGRTDGWTDDWRPGRMDGWMDGRMDGWTDDWRAGWTDDWRPGRTDGWMDDWRPGRMDGWRAGWMDGRMIGGLDGWMDGRMIGGLDGWMELGAVLLEKSLYLQVVHVNTACLLSLLLCQGPTEGLKSSGGQKQTDTRTTSDGNQFSSFLFWRDPLLTFNDELLGLLKEGNESPQTEKRAEQRASGGQSDEEDKENEPDDEDDEENDDDDDDGGGWITPGNIKQVKMDSADWTAPADIRVGCLTTDFAMQNVLIQIGLHVLSVNGMLIKQARNYILRCHACFKTTSDMNKAFCPHCGNRTLKKLAVTVNEDGSMQMHFSKNPKVLNPRGLRHTLPLPQGGKHSTNPHLVEDQRFPQQRLSQKARQKTDVFNPDYVAGTSPFCENDIYSRAANLQIRDSQCGGGRRRANPNATRRKFVKKK</sequence>
<reference evidence="4" key="2">
    <citation type="submission" date="2025-08" db="UniProtKB">
        <authorList>
            <consortium name="Ensembl"/>
        </authorList>
    </citation>
    <scope>IDENTIFICATION</scope>
</reference>